<dbReference type="GO" id="GO:0004540">
    <property type="term" value="F:RNA nuclease activity"/>
    <property type="evidence" value="ECO:0007669"/>
    <property type="project" value="InterPro"/>
</dbReference>
<keyword evidence="6 8" id="KW-0460">Magnesium</keyword>
<dbReference type="InterPro" id="IPR029060">
    <property type="entry name" value="PIN-like_dom_sf"/>
</dbReference>
<evidence type="ECO:0000256" key="1">
    <source>
        <dbReference type="ARBA" id="ARBA00001946"/>
    </source>
</evidence>
<comment type="similarity">
    <text evidence="7 8">Belongs to the PINc/VapC protein family.</text>
</comment>
<comment type="caution">
    <text evidence="10">The sequence shown here is derived from an EMBL/GenBank/DDBJ whole genome shotgun (WGS) entry which is preliminary data.</text>
</comment>
<comment type="cofactor">
    <cofactor evidence="1 8">
        <name>Mg(2+)</name>
        <dbReference type="ChEBI" id="CHEBI:18420"/>
    </cofactor>
</comment>
<comment type="function">
    <text evidence="8">Toxic component of a toxin-antitoxin (TA) system. An RNase.</text>
</comment>
<dbReference type="CDD" id="cd18731">
    <property type="entry name" value="PIN_NgFitB-like"/>
    <property type="match status" value="1"/>
</dbReference>
<evidence type="ECO:0000256" key="7">
    <source>
        <dbReference type="ARBA" id="ARBA00038093"/>
    </source>
</evidence>
<dbReference type="RefSeq" id="WP_134503336.1">
    <property type="nucleotide sequence ID" value="NZ_SOEY01000019.1"/>
</dbReference>
<evidence type="ECO:0000313" key="10">
    <source>
        <dbReference type="EMBL" id="TFB72744.1"/>
    </source>
</evidence>
<accession>A0A4R8UXT4</accession>
<dbReference type="Gene3D" id="3.40.50.1010">
    <property type="entry name" value="5'-nuclease"/>
    <property type="match status" value="1"/>
</dbReference>
<reference evidence="10 11" key="1">
    <citation type="submission" date="2019-03" db="EMBL/GenBank/DDBJ databases">
        <title>Genomics of glacier-inhabiting Cryobacterium strains.</title>
        <authorList>
            <person name="Liu Q."/>
            <person name="Xin Y.-H."/>
        </authorList>
    </citation>
    <scope>NUCLEOTIDE SEQUENCE [LARGE SCALE GENOMIC DNA]</scope>
    <source>
        <strain evidence="10 11">HLT2-23</strain>
    </source>
</reference>
<keyword evidence="11" id="KW-1185">Reference proteome</keyword>
<dbReference type="Proteomes" id="UP000298173">
    <property type="component" value="Unassembled WGS sequence"/>
</dbReference>
<sequence length="140" mass="15206">MIVLDTNVVSEPLRTRPEPAVLAWLDGVADNVALTSVSVGEIFTGVRMLPAGRRRDGLMTAIELALTTYADHVLPYDEPAARIYALMQDSRRASGHPLSVEDGMIAAICRCRGMALATKNISDFQDLGITLINPWTDVPL</sequence>
<evidence type="ECO:0000259" key="9">
    <source>
        <dbReference type="Pfam" id="PF01850"/>
    </source>
</evidence>
<feature type="binding site" evidence="8">
    <location>
        <position position="102"/>
    </location>
    <ligand>
        <name>Mg(2+)</name>
        <dbReference type="ChEBI" id="CHEBI:18420"/>
    </ligand>
</feature>
<evidence type="ECO:0000256" key="5">
    <source>
        <dbReference type="ARBA" id="ARBA00022801"/>
    </source>
</evidence>
<gene>
    <name evidence="8" type="primary">vapC</name>
    <name evidence="10" type="ORF">E3O06_10595</name>
</gene>
<dbReference type="SUPFAM" id="SSF88723">
    <property type="entry name" value="PIN domain-like"/>
    <property type="match status" value="1"/>
</dbReference>
<evidence type="ECO:0000256" key="4">
    <source>
        <dbReference type="ARBA" id="ARBA00022723"/>
    </source>
</evidence>
<keyword evidence="3 8" id="KW-0540">Nuclease</keyword>
<dbReference type="HAMAP" id="MF_00265">
    <property type="entry name" value="VapC_Nob1"/>
    <property type="match status" value="1"/>
</dbReference>
<evidence type="ECO:0000256" key="6">
    <source>
        <dbReference type="ARBA" id="ARBA00022842"/>
    </source>
</evidence>
<feature type="binding site" evidence="8">
    <location>
        <position position="5"/>
    </location>
    <ligand>
        <name>Mg(2+)</name>
        <dbReference type="ChEBI" id="CHEBI:18420"/>
    </ligand>
</feature>
<dbReference type="InterPro" id="IPR022907">
    <property type="entry name" value="VapC_family"/>
</dbReference>
<dbReference type="EMBL" id="SOEY01000019">
    <property type="protein sequence ID" value="TFB72744.1"/>
    <property type="molecule type" value="Genomic_DNA"/>
</dbReference>
<feature type="domain" description="PIN" evidence="9">
    <location>
        <begin position="2"/>
        <end position="120"/>
    </location>
</feature>
<dbReference type="GO" id="GO:0090729">
    <property type="term" value="F:toxin activity"/>
    <property type="evidence" value="ECO:0007669"/>
    <property type="project" value="UniProtKB-KW"/>
</dbReference>
<dbReference type="PANTHER" id="PTHR33653">
    <property type="entry name" value="RIBONUCLEASE VAPC2"/>
    <property type="match status" value="1"/>
</dbReference>
<keyword evidence="5 8" id="KW-0378">Hydrolase</keyword>
<dbReference type="EC" id="3.1.-.-" evidence="8"/>
<evidence type="ECO:0000313" key="11">
    <source>
        <dbReference type="Proteomes" id="UP000298173"/>
    </source>
</evidence>
<keyword evidence="4 8" id="KW-0479">Metal-binding</keyword>
<dbReference type="Pfam" id="PF01850">
    <property type="entry name" value="PIN"/>
    <property type="match status" value="1"/>
</dbReference>
<proteinExistence type="inferred from homology"/>
<dbReference type="GO" id="GO:0000287">
    <property type="term" value="F:magnesium ion binding"/>
    <property type="evidence" value="ECO:0007669"/>
    <property type="project" value="UniProtKB-UniRule"/>
</dbReference>
<keyword evidence="8" id="KW-0800">Toxin</keyword>
<evidence type="ECO:0000256" key="3">
    <source>
        <dbReference type="ARBA" id="ARBA00022722"/>
    </source>
</evidence>
<protein>
    <recommendedName>
        <fullName evidence="8">Ribonuclease VapC</fullName>
        <shortName evidence="8">RNase VapC</shortName>
        <ecNumber evidence="8">3.1.-.-</ecNumber>
    </recommendedName>
    <alternativeName>
        <fullName evidence="8">Toxin VapC</fullName>
    </alternativeName>
</protein>
<name>A0A4R8UXT4_9MICO</name>
<dbReference type="PANTHER" id="PTHR33653:SF1">
    <property type="entry name" value="RIBONUCLEASE VAPC2"/>
    <property type="match status" value="1"/>
</dbReference>
<dbReference type="AlphaFoldDB" id="A0A4R8UXT4"/>
<dbReference type="InterPro" id="IPR002716">
    <property type="entry name" value="PIN_dom"/>
</dbReference>
<evidence type="ECO:0000256" key="2">
    <source>
        <dbReference type="ARBA" id="ARBA00022649"/>
    </source>
</evidence>
<dbReference type="GO" id="GO:0016787">
    <property type="term" value="F:hydrolase activity"/>
    <property type="evidence" value="ECO:0007669"/>
    <property type="project" value="UniProtKB-KW"/>
</dbReference>
<keyword evidence="2 8" id="KW-1277">Toxin-antitoxin system</keyword>
<dbReference type="OrthoDB" id="9804823at2"/>
<evidence type="ECO:0000256" key="8">
    <source>
        <dbReference type="HAMAP-Rule" id="MF_00265"/>
    </source>
</evidence>
<organism evidence="10 11">
    <name type="scientific">Cryobacterium glaciale</name>
    <dbReference type="NCBI Taxonomy" id="1259145"/>
    <lineage>
        <taxon>Bacteria</taxon>
        <taxon>Bacillati</taxon>
        <taxon>Actinomycetota</taxon>
        <taxon>Actinomycetes</taxon>
        <taxon>Micrococcales</taxon>
        <taxon>Microbacteriaceae</taxon>
        <taxon>Cryobacterium</taxon>
    </lineage>
</organism>
<dbReference type="InterPro" id="IPR050556">
    <property type="entry name" value="Type_II_TA_system_RNase"/>
</dbReference>